<proteinExistence type="predicted"/>
<dbReference type="Proteomes" id="UP000320551">
    <property type="component" value="Unassembled WGS sequence"/>
</dbReference>
<dbReference type="InterPro" id="IPR010172">
    <property type="entry name" value="CRISPR-assoc_prot_TM1791"/>
</dbReference>
<reference evidence="3 4" key="1">
    <citation type="submission" date="2019-01" db="EMBL/GenBank/DDBJ databases">
        <title>Coherence of Microcystis species and biogeography revealed through population genomics.</title>
        <authorList>
            <person name="Perez-Carrascal O.M."/>
            <person name="Terrat Y."/>
            <person name="Giani A."/>
            <person name="Fortin N."/>
            <person name="Tromas N."/>
            <person name="Shapiro B.J."/>
        </authorList>
    </citation>
    <scope>NUCLEOTIDE SEQUENCE [LARGE SCALE GENOMIC DNA]</scope>
    <source>
        <strain evidence="3">Ma_QC_B_20070730_S2</strain>
    </source>
</reference>
<organism evidence="3 4">
    <name type="scientific">Microcystis aeruginosa Ma_QC_B_20070730_S2</name>
    <dbReference type="NCBI Taxonomy" id="2486256"/>
    <lineage>
        <taxon>Bacteria</taxon>
        <taxon>Bacillati</taxon>
        <taxon>Cyanobacteriota</taxon>
        <taxon>Cyanophyceae</taxon>
        <taxon>Oscillatoriophycideae</taxon>
        <taxon>Chroococcales</taxon>
        <taxon>Microcystaceae</taxon>
        <taxon>Microcystis</taxon>
    </lineage>
</organism>
<dbReference type="NCBIfam" id="TIGR01898">
    <property type="entry name" value="cas_TM1791_cmr6"/>
    <property type="match status" value="1"/>
</dbReference>
<sequence>MRGSFNHNVPSLWLREEPELKQAHKSASFVEYLRWMRCPELEIDSEDRIQQKISQDNQKINNDTKAEILQKAVDKASNYRQYFERRNANTRLIAGEANTFEIRCAWRVRVGGTRGPEDMLLPAFDAMGMPYIPSTTLRGVARNQGVQELTREKIIGLQSIQAHITPQDWQKARREAEIEIEAYFGSLDAPEENRTGKVIFLDAYPLANTWGGDEKGLAVDIANNIWKWEQELPTYQPNPNLFLSLRKPSFLVALLSMKHCDEAIFEKVKGWLVQGLQAGIGSQVNSGYGEMIVGKDRGSSQPFLQVNFTLTGQLIHSCQKLTWNDLDNEYEGKPEAEVRAVAFKSMLRYWFRSLALGVLPVEKVYKCLEPRLFGSLQPQTQGWLKCRVEETSNPKPRNNTPRLTGDCLSQAGQLKLYFSAEVPEAEQDTIRQLFENLTWLMFHLGGVGQGARRPLYSRQNRPDPKPPYRGTRLRATSIIPDVENGWELPDLTDFQGRFRVRLRGFYGALARLNLENIDPRSPYPVNPRFREVVGQHCTIVVCSGKSNSEKPFALDILHRLAFRGKDKYDSELCGDHKGNPSPIWVVDLEEYQVVTIFDIQNGKRREFLNNLRQSATKYEVLWDSNGLELNQS</sequence>
<comment type="caution">
    <text evidence="3">The sequence shown here is derived from an EMBL/GenBank/DDBJ whole genome shotgun (WGS) entry which is preliminary data.</text>
</comment>
<evidence type="ECO:0000256" key="1">
    <source>
        <dbReference type="ARBA" id="ARBA00023118"/>
    </source>
</evidence>
<name>A0A552DA27_MICAE</name>
<dbReference type="PANTHER" id="PTHR39965">
    <property type="entry name" value="CRISPR SYSTEM CMR SUBUNIT CMR6"/>
    <property type="match status" value="1"/>
</dbReference>
<dbReference type="AlphaFoldDB" id="A0A552DA27"/>
<evidence type="ECO:0000313" key="4">
    <source>
        <dbReference type="Proteomes" id="UP000320551"/>
    </source>
</evidence>
<evidence type="ECO:0000259" key="2">
    <source>
        <dbReference type="Pfam" id="PF03787"/>
    </source>
</evidence>
<dbReference type="PANTHER" id="PTHR39965:SF1">
    <property type="entry name" value="CRISPR SYSTEM CMR SUBUNIT CMR6"/>
    <property type="match status" value="1"/>
</dbReference>
<dbReference type="Pfam" id="PF03787">
    <property type="entry name" value="RAMPs"/>
    <property type="match status" value="1"/>
</dbReference>
<dbReference type="EMBL" id="SFBK01000261">
    <property type="protein sequence ID" value="TRU19041.1"/>
    <property type="molecule type" value="Genomic_DNA"/>
</dbReference>
<dbReference type="InterPro" id="IPR005537">
    <property type="entry name" value="RAMP_III_fam"/>
</dbReference>
<keyword evidence="1" id="KW-0051">Antiviral defense</keyword>
<gene>
    <name evidence="3" type="primary">cmr6</name>
    <name evidence="3" type="ORF">EWV80_19950</name>
</gene>
<feature type="domain" description="CRISPR type III-associated protein" evidence="2">
    <location>
        <begin position="109"/>
        <end position="289"/>
    </location>
</feature>
<dbReference type="GO" id="GO:0051607">
    <property type="term" value="P:defense response to virus"/>
    <property type="evidence" value="ECO:0007669"/>
    <property type="project" value="UniProtKB-KW"/>
</dbReference>
<evidence type="ECO:0000313" key="3">
    <source>
        <dbReference type="EMBL" id="TRU19041.1"/>
    </source>
</evidence>
<accession>A0A552DA27</accession>
<protein>
    <submittedName>
        <fullName evidence="3">Type III-B CRISPR module RAMP protein Cmr6</fullName>
    </submittedName>
</protein>